<dbReference type="GO" id="GO:0005634">
    <property type="term" value="C:nucleus"/>
    <property type="evidence" value="ECO:0007669"/>
    <property type="project" value="UniProtKB-SubCell"/>
</dbReference>
<feature type="region of interest" description="Disordered" evidence="3">
    <location>
        <begin position="87"/>
        <end position="213"/>
    </location>
</feature>
<evidence type="ECO:0000259" key="4">
    <source>
        <dbReference type="PROSITE" id="PS50071"/>
    </source>
</evidence>
<evidence type="ECO:0000313" key="5">
    <source>
        <dbReference type="EMBL" id="KAA1092607.1"/>
    </source>
</evidence>
<dbReference type="Proteomes" id="UP000325313">
    <property type="component" value="Unassembled WGS sequence"/>
</dbReference>
<dbReference type="CDD" id="cd00086">
    <property type="entry name" value="homeodomain"/>
    <property type="match status" value="1"/>
</dbReference>
<reference evidence="7 8" key="1">
    <citation type="submission" date="2019-05" db="EMBL/GenBank/DDBJ databases">
        <title>Emergence of the Ug99 lineage of the wheat stem rust pathogen through somatic hybridization.</title>
        <authorList>
            <person name="Li F."/>
            <person name="Upadhyaya N.M."/>
            <person name="Sperschneider J."/>
            <person name="Matny O."/>
            <person name="Nguyen-Phuc H."/>
            <person name="Mago R."/>
            <person name="Raley C."/>
            <person name="Miller M.E."/>
            <person name="Silverstein K.A.T."/>
            <person name="Henningsen E."/>
            <person name="Hirsch C.D."/>
            <person name="Visser B."/>
            <person name="Pretorius Z.A."/>
            <person name="Steffenson B.J."/>
            <person name="Schwessinger B."/>
            <person name="Dodds P.N."/>
            <person name="Figueroa M."/>
        </authorList>
    </citation>
    <scope>NUCLEOTIDE SEQUENCE [LARGE SCALE GENOMIC DNA]</scope>
    <source>
        <strain evidence="5">21-0</strain>
        <strain evidence="6 8">Ug99</strain>
    </source>
</reference>
<evidence type="ECO:0000256" key="3">
    <source>
        <dbReference type="SAM" id="MobiDB-lite"/>
    </source>
</evidence>
<dbReference type="PROSITE" id="PS50071">
    <property type="entry name" value="HOMEOBOX_2"/>
    <property type="match status" value="1"/>
</dbReference>
<accession>A0A5B0NX08</accession>
<keyword evidence="7" id="KW-1185">Reference proteome</keyword>
<feature type="compositionally biased region" description="Low complexity" evidence="3">
    <location>
        <begin position="180"/>
        <end position="205"/>
    </location>
</feature>
<feature type="region of interest" description="Disordered" evidence="3">
    <location>
        <begin position="400"/>
        <end position="439"/>
    </location>
</feature>
<feature type="compositionally biased region" description="Low complexity" evidence="3">
    <location>
        <begin position="91"/>
        <end position="106"/>
    </location>
</feature>
<dbReference type="OrthoDB" id="6159439at2759"/>
<evidence type="ECO:0000313" key="7">
    <source>
        <dbReference type="Proteomes" id="UP000324748"/>
    </source>
</evidence>
<sequence length="620" mass="68645">MPSHHDAPHHRRGSHSNRRRHVIPFGHPYACTPALNAIFKHNPTPSHSQVTTIMQQTGLKRKQITSWFWRKRKESIDQEQDDLRHVQFPKRSSSQSLSDQAAASRSGSSAPQIRSGSGRDQEQDEEYRPPSYVKIKPRSHHRSTDLNPRPSGHPGRAKLTTTVDRGVRTHLPSDKQNLISPSVSSKSKPPLSYSSSSTSPPQRSPILIRCRLRPLSQRMLNETVERQPDESNGSNKSEFLGGCPEVLEASTYDSSSIKSNAAQQIKDSSRHSSLVTKQSSPGTSIPPTVSSKQNPNDEVLCDLDGPSPHHLPTNSHASMEEMRHHLAPSSTASPKQKQGDIFVTNINESPDTLPTNTPHTSRCDIYRRQLGSGNIPQEYSVSLSRRMVAGKSSWLRPERRFSYSGNGQMDSISRNTSNTFRDSSSNPIDSSTSTPTEAGHGICFRVSQEDLAPGSASNASTNSLGHEVHRWSELSDVDGASRYSSESIESRASLCNNVAIEDYSALLNTSSDQVMCESSAMRESEPAEEMMEFRDNPGQKSLSLGTRSISHPYYPLEHSNEITTAFPEQQELSFTSSACILNQDTPVEEDPRLFMVEGNHPEFFDLLDWNPLGSFPNGAS</sequence>
<keyword evidence="1 2" id="KW-0539">Nucleus</keyword>
<dbReference type="SUPFAM" id="SSF46689">
    <property type="entry name" value="Homeodomain-like"/>
    <property type="match status" value="1"/>
</dbReference>
<proteinExistence type="predicted"/>
<protein>
    <recommendedName>
        <fullName evidence="4">Homeobox domain-containing protein</fullName>
    </recommendedName>
</protein>
<feature type="domain" description="Homeobox" evidence="4">
    <location>
        <begin position="35"/>
        <end position="78"/>
    </location>
</feature>
<feature type="compositionally biased region" description="Polar residues" evidence="3">
    <location>
        <begin position="403"/>
        <end position="421"/>
    </location>
</feature>
<evidence type="ECO:0000256" key="2">
    <source>
        <dbReference type="RuleBase" id="RU000682"/>
    </source>
</evidence>
<dbReference type="Gene3D" id="1.10.10.60">
    <property type="entry name" value="Homeodomain-like"/>
    <property type="match status" value="1"/>
</dbReference>
<keyword evidence="1 2" id="KW-0238">DNA-binding</keyword>
<dbReference type="SMART" id="SM00389">
    <property type="entry name" value="HOX"/>
    <property type="match status" value="1"/>
</dbReference>
<organism evidence="6 8">
    <name type="scientific">Puccinia graminis f. sp. tritici</name>
    <dbReference type="NCBI Taxonomy" id="56615"/>
    <lineage>
        <taxon>Eukaryota</taxon>
        <taxon>Fungi</taxon>
        <taxon>Dikarya</taxon>
        <taxon>Basidiomycota</taxon>
        <taxon>Pucciniomycotina</taxon>
        <taxon>Pucciniomycetes</taxon>
        <taxon>Pucciniales</taxon>
        <taxon>Pucciniaceae</taxon>
        <taxon>Puccinia</taxon>
    </lineage>
</organism>
<comment type="subcellular location">
    <subcellularLocation>
        <location evidence="1 2">Nucleus</location>
    </subcellularLocation>
</comment>
<name>A0A5B0NX08_PUCGR</name>
<feature type="compositionally biased region" description="Polar residues" evidence="3">
    <location>
        <begin position="251"/>
        <end position="296"/>
    </location>
</feature>
<comment type="caution">
    <text evidence="6">The sequence shown here is derived from an EMBL/GenBank/DDBJ whole genome shotgun (WGS) entry which is preliminary data.</text>
</comment>
<feature type="compositionally biased region" description="Low complexity" evidence="3">
    <location>
        <begin position="422"/>
        <end position="436"/>
    </location>
</feature>
<dbReference type="AlphaFoldDB" id="A0A5B0NX08"/>
<dbReference type="OMA" id="SPWHLEL"/>
<dbReference type="InterPro" id="IPR001356">
    <property type="entry name" value="HD"/>
</dbReference>
<dbReference type="EMBL" id="VDEP01000373">
    <property type="protein sequence ID" value="KAA1093705.1"/>
    <property type="molecule type" value="Genomic_DNA"/>
</dbReference>
<dbReference type="InterPro" id="IPR009057">
    <property type="entry name" value="Homeodomain-like_sf"/>
</dbReference>
<gene>
    <name evidence="5" type="ORF">PGT21_008398</name>
    <name evidence="6" type="ORF">PGTUg99_021984</name>
</gene>
<feature type="compositionally biased region" description="Basic residues" evidence="3">
    <location>
        <begin position="7"/>
        <end position="22"/>
    </location>
</feature>
<dbReference type="SMR" id="A0A5B0NX08"/>
<dbReference type="EMBL" id="VSWC01000080">
    <property type="protein sequence ID" value="KAA1092607.1"/>
    <property type="molecule type" value="Genomic_DNA"/>
</dbReference>
<evidence type="ECO:0000313" key="8">
    <source>
        <dbReference type="Proteomes" id="UP000325313"/>
    </source>
</evidence>
<evidence type="ECO:0000313" key="6">
    <source>
        <dbReference type="EMBL" id="KAA1093705.1"/>
    </source>
</evidence>
<evidence type="ECO:0000256" key="1">
    <source>
        <dbReference type="PROSITE-ProRule" id="PRU00108"/>
    </source>
</evidence>
<dbReference type="Proteomes" id="UP000324748">
    <property type="component" value="Unassembled WGS sequence"/>
</dbReference>
<keyword evidence="1 2" id="KW-0371">Homeobox</keyword>
<dbReference type="GO" id="GO:0003677">
    <property type="term" value="F:DNA binding"/>
    <property type="evidence" value="ECO:0007669"/>
    <property type="project" value="UniProtKB-UniRule"/>
</dbReference>
<feature type="region of interest" description="Disordered" evidence="3">
    <location>
        <begin position="1"/>
        <end position="25"/>
    </location>
</feature>
<feature type="region of interest" description="Disordered" evidence="3">
    <location>
        <begin position="251"/>
        <end position="337"/>
    </location>
</feature>
<feature type="DNA-binding region" description="Homeobox" evidence="1">
    <location>
        <begin position="37"/>
        <end position="79"/>
    </location>
</feature>
<dbReference type="Pfam" id="PF00046">
    <property type="entry name" value="Homeodomain"/>
    <property type="match status" value="1"/>
</dbReference>